<dbReference type="OrthoDB" id="5593012at2759"/>
<proteinExistence type="predicted"/>
<feature type="region of interest" description="Disordered" evidence="1">
    <location>
        <begin position="146"/>
        <end position="165"/>
    </location>
</feature>
<dbReference type="AlphaFoldDB" id="A0A1Q9DRA0"/>
<organism evidence="2 3">
    <name type="scientific">Symbiodinium microadriaticum</name>
    <name type="common">Dinoflagellate</name>
    <name type="synonym">Zooxanthella microadriatica</name>
    <dbReference type="NCBI Taxonomy" id="2951"/>
    <lineage>
        <taxon>Eukaryota</taxon>
        <taxon>Sar</taxon>
        <taxon>Alveolata</taxon>
        <taxon>Dinophyceae</taxon>
        <taxon>Suessiales</taxon>
        <taxon>Symbiodiniaceae</taxon>
        <taxon>Symbiodinium</taxon>
    </lineage>
</organism>
<name>A0A1Q9DRA0_SYMMI</name>
<dbReference type="GO" id="GO:0007018">
    <property type="term" value="P:microtubule-based movement"/>
    <property type="evidence" value="ECO:0007669"/>
    <property type="project" value="InterPro"/>
</dbReference>
<evidence type="ECO:0000313" key="3">
    <source>
        <dbReference type="Proteomes" id="UP000186817"/>
    </source>
</evidence>
<dbReference type="Proteomes" id="UP000186817">
    <property type="component" value="Unassembled WGS sequence"/>
</dbReference>
<dbReference type="GO" id="GO:0051959">
    <property type="term" value="F:dynein light intermediate chain binding"/>
    <property type="evidence" value="ECO:0007669"/>
    <property type="project" value="InterPro"/>
</dbReference>
<dbReference type="EMBL" id="LSRX01000424">
    <property type="protein sequence ID" value="OLP97710.1"/>
    <property type="molecule type" value="Genomic_DNA"/>
</dbReference>
<dbReference type="GO" id="GO:0045505">
    <property type="term" value="F:dynein intermediate chain binding"/>
    <property type="evidence" value="ECO:0007669"/>
    <property type="project" value="InterPro"/>
</dbReference>
<comment type="caution">
    <text evidence="2">The sequence shown here is derived from an EMBL/GenBank/DDBJ whole genome shotgun (WGS) entry which is preliminary data.</text>
</comment>
<dbReference type="InterPro" id="IPR026983">
    <property type="entry name" value="DHC"/>
</dbReference>
<protein>
    <submittedName>
        <fullName evidence="2">Dynein heavy chain 6, axonemal</fullName>
    </submittedName>
</protein>
<gene>
    <name evidence="2" type="primary">DNAH6</name>
    <name evidence="2" type="ORF">AK812_SmicGene19908</name>
</gene>
<sequence length="447" mass="51362">MLRSGEWESEKGDIEDFVAFLMHQCLMYSVLTSMNFFKYYIHGKVFSRWQQHTRFTLYCHARKNLVRRLFLAKPLFVGPLIKICSLMREVESVKVVNIGSNVYNLADFDREQATVRSASCAQKELEMLHDQTVAAMDKLVQVVGQATEPQSHEPPQGTMRPRMKSMVQEKKEASDSARRHRLAVHDNQMLGDCVRLVDYMFQACLVKVVINASVEFFNRVDSSTKMFSISVAYGEKTMVFDPSLDQFLEMLTKLWRSSVQVVNGILSLLSSPHYVKHLSSSTGSTQTVESILHHNRQFNHYTAAVREKIFTDITNAQKFSDKHFELFRRIHDYGNNWDEEAYLSSTTSHEELASDMGRMREFQADLDKYKPHHNVGIIVVDGRTLRASLQPVPERGLAAMKKALTDIARRKCQGVLQRFDHANKILDERPKSLTAYADYVKDPSDTD</sequence>
<accession>A0A1Q9DRA0</accession>
<dbReference type="PANTHER" id="PTHR45703">
    <property type="entry name" value="DYNEIN HEAVY CHAIN"/>
    <property type="match status" value="1"/>
</dbReference>
<keyword evidence="3" id="KW-1185">Reference proteome</keyword>
<dbReference type="GO" id="GO:0030286">
    <property type="term" value="C:dynein complex"/>
    <property type="evidence" value="ECO:0007669"/>
    <property type="project" value="InterPro"/>
</dbReference>
<reference evidence="2 3" key="1">
    <citation type="submission" date="2016-02" db="EMBL/GenBank/DDBJ databases">
        <title>Genome analysis of coral dinoflagellate symbionts highlights evolutionary adaptations to a symbiotic lifestyle.</title>
        <authorList>
            <person name="Aranda M."/>
            <person name="Li Y."/>
            <person name="Liew Y.J."/>
            <person name="Baumgarten S."/>
            <person name="Simakov O."/>
            <person name="Wilson M."/>
            <person name="Piel J."/>
            <person name="Ashoor H."/>
            <person name="Bougouffa S."/>
            <person name="Bajic V.B."/>
            <person name="Ryu T."/>
            <person name="Ravasi T."/>
            <person name="Bayer T."/>
            <person name="Micklem G."/>
            <person name="Kim H."/>
            <person name="Bhak J."/>
            <person name="Lajeunesse T.C."/>
            <person name="Voolstra C.R."/>
        </authorList>
    </citation>
    <scope>NUCLEOTIDE SEQUENCE [LARGE SCALE GENOMIC DNA]</scope>
    <source>
        <strain evidence="2 3">CCMP2467</strain>
    </source>
</reference>
<evidence type="ECO:0000256" key="1">
    <source>
        <dbReference type="SAM" id="MobiDB-lite"/>
    </source>
</evidence>
<dbReference type="PANTHER" id="PTHR45703:SF35">
    <property type="entry name" value="DYNEIN HEAVY CHAIN"/>
    <property type="match status" value="1"/>
</dbReference>
<evidence type="ECO:0000313" key="2">
    <source>
        <dbReference type="EMBL" id="OLP97710.1"/>
    </source>
</evidence>